<evidence type="ECO:0000313" key="10">
    <source>
        <dbReference type="Proteomes" id="UP000315540"/>
    </source>
</evidence>
<feature type="transmembrane region" description="Helical" evidence="6">
    <location>
        <begin position="688"/>
        <end position="710"/>
    </location>
</feature>
<dbReference type="InterPro" id="IPR003838">
    <property type="entry name" value="ABC3_permease_C"/>
</dbReference>
<evidence type="ECO:0000256" key="6">
    <source>
        <dbReference type="SAM" id="Phobius"/>
    </source>
</evidence>
<proteinExistence type="predicted"/>
<keyword evidence="10" id="KW-1185">Reference proteome</keyword>
<keyword evidence="2" id="KW-1003">Cell membrane</keyword>
<dbReference type="InterPro" id="IPR050250">
    <property type="entry name" value="Macrolide_Exporter_MacB"/>
</dbReference>
<organism evidence="9 10">
    <name type="scientific">Aquimarina algicola</name>
    <dbReference type="NCBI Taxonomy" id="2589995"/>
    <lineage>
        <taxon>Bacteria</taxon>
        <taxon>Pseudomonadati</taxon>
        <taxon>Bacteroidota</taxon>
        <taxon>Flavobacteriia</taxon>
        <taxon>Flavobacteriales</taxon>
        <taxon>Flavobacteriaceae</taxon>
        <taxon>Aquimarina</taxon>
    </lineage>
</organism>
<evidence type="ECO:0000256" key="3">
    <source>
        <dbReference type="ARBA" id="ARBA00022692"/>
    </source>
</evidence>
<feature type="transmembrane region" description="Helical" evidence="6">
    <location>
        <begin position="772"/>
        <end position="792"/>
    </location>
</feature>
<feature type="domain" description="MacB-like periplasmic core" evidence="8">
    <location>
        <begin position="20"/>
        <end position="250"/>
    </location>
</feature>
<gene>
    <name evidence="9" type="ORF">FHK87_10610</name>
</gene>
<sequence length="809" mass="89875">MFRNYIKIAWRSLLKNRLQTLINLLGLTIGTVCCLSILVYVFAQFGYDKHHDDSESLYKVRTFIKGTGNAGSDANVATSSPPIAFAMKEDFPEVLEACRVVYFGEGNDALLRDKNSTNSYYESKGYLADPTFFEVFKYSFTQGDAKKALEEPNTIVLSSTLAQKLFGAEKALGKTLVLGSGEDKFDVTVTGVFQERTYKSHINPNYILSMNSPGVGEFVKNVTNFATQNFAHTYIRVLPGTDYKKLEQKLPEFLQKRGGQNLAAVGFDKSLFLQKVGDIHLYSKGIENQLEEVSNIQYLYLLLILALVIQIAACINFINLSTARANKRAKEIGVRKVVGANKASLIRQFLGESVLLSIISLIISIPITVLVLPFVNILTKGDAIYADIFHLNILLPMFLLSVISGLLAGIYPALILSSVRPAHVLKGIMNVSSGSGNFRKGLVVFQFVISIVLIVAVIIINKQIEYTKNKDLGFKKENLIAIRLGTDEAIKKFDALRSQISGISGITSLAGSNQYPSENILGDLGLHLPGEDPTKQKIVVYNGISDNYFKTVGTKLAIGRDLRVGDSTQVIVNKATLKAFNIDLKNALASRLIQTYEDRTYTYEIVGVVEDYHFSSLKEVIAPIILFNENEPDWLLVKTNTTDFASLLSNLKQAWTSVNSHIPFVYTFVDKEVEKLYAEEQRLSQISIVFTGLAILISCLGLFGLISFMAEQRKKEIGIRKVLGASVATIINMFAKDFIKLVIIALVIATPIAYYYLENWLEGFAYRTSINWWVFILAGGVTIVITFVTIFVQTFRAATINPTKNLRAE</sequence>
<dbReference type="PANTHER" id="PTHR30572:SF18">
    <property type="entry name" value="ABC-TYPE MACROLIDE FAMILY EXPORT SYSTEM PERMEASE COMPONENT 2"/>
    <property type="match status" value="1"/>
</dbReference>
<keyword evidence="5 6" id="KW-0472">Membrane</keyword>
<feature type="transmembrane region" description="Helical" evidence="6">
    <location>
        <begin position="738"/>
        <end position="757"/>
    </location>
</feature>
<accession>A0A504JBJ1</accession>
<dbReference type="GO" id="GO:0005886">
    <property type="term" value="C:plasma membrane"/>
    <property type="evidence" value="ECO:0007669"/>
    <property type="project" value="UniProtKB-SubCell"/>
</dbReference>
<comment type="caution">
    <text evidence="9">The sequence shown here is derived from an EMBL/GenBank/DDBJ whole genome shotgun (WGS) entry which is preliminary data.</text>
</comment>
<dbReference type="InterPro" id="IPR025857">
    <property type="entry name" value="MacB_PCD"/>
</dbReference>
<feature type="domain" description="ABC3 transporter permease C-terminal" evidence="7">
    <location>
        <begin position="688"/>
        <end position="802"/>
    </location>
</feature>
<reference evidence="9 10" key="1">
    <citation type="submission" date="2019-06" db="EMBL/GenBank/DDBJ databases">
        <authorList>
            <person name="Meng X."/>
        </authorList>
    </citation>
    <scope>NUCLEOTIDE SEQUENCE [LARGE SCALE GENOMIC DNA]</scope>
    <source>
        <strain evidence="9 10">M625</strain>
    </source>
</reference>
<evidence type="ECO:0000313" key="9">
    <source>
        <dbReference type="EMBL" id="TPN88014.1"/>
    </source>
</evidence>
<protein>
    <submittedName>
        <fullName evidence="9">FtsX-like permease family protein</fullName>
    </submittedName>
</protein>
<dbReference type="RefSeq" id="WP_140592653.1">
    <property type="nucleotide sequence ID" value="NZ_VFWZ01000002.1"/>
</dbReference>
<feature type="domain" description="ABC3 transporter permease C-terminal" evidence="7">
    <location>
        <begin position="304"/>
        <end position="418"/>
    </location>
</feature>
<keyword evidence="3 6" id="KW-0812">Transmembrane</keyword>
<keyword evidence="4 6" id="KW-1133">Transmembrane helix</keyword>
<dbReference type="OrthoDB" id="8740261at2"/>
<feature type="transmembrane region" description="Helical" evidence="6">
    <location>
        <begin position="21"/>
        <end position="43"/>
    </location>
</feature>
<evidence type="ECO:0000256" key="4">
    <source>
        <dbReference type="ARBA" id="ARBA00022989"/>
    </source>
</evidence>
<evidence type="ECO:0000256" key="5">
    <source>
        <dbReference type="ARBA" id="ARBA00023136"/>
    </source>
</evidence>
<evidence type="ECO:0000256" key="1">
    <source>
        <dbReference type="ARBA" id="ARBA00004651"/>
    </source>
</evidence>
<feature type="transmembrane region" description="Helical" evidence="6">
    <location>
        <begin position="298"/>
        <end position="320"/>
    </location>
</feature>
<dbReference type="Pfam" id="PF02687">
    <property type="entry name" value="FtsX"/>
    <property type="match status" value="2"/>
</dbReference>
<comment type="subcellular location">
    <subcellularLocation>
        <location evidence="1">Cell membrane</location>
        <topology evidence="1">Multi-pass membrane protein</topology>
    </subcellularLocation>
</comment>
<feature type="transmembrane region" description="Helical" evidence="6">
    <location>
        <begin position="354"/>
        <end position="375"/>
    </location>
</feature>
<dbReference type="AlphaFoldDB" id="A0A504JBJ1"/>
<feature type="transmembrane region" description="Helical" evidence="6">
    <location>
        <begin position="440"/>
        <end position="460"/>
    </location>
</feature>
<name>A0A504JBJ1_9FLAO</name>
<evidence type="ECO:0000259" key="8">
    <source>
        <dbReference type="Pfam" id="PF12704"/>
    </source>
</evidence>
<dbReference type="PANTHER" id="PTHR30572">
    <property type="entry name" value="MEMBRANE COMPONENT OF TRANSPORTER-RELATED"/>
    <property type="match status" value="1"/>
</dbReference>
<dbReference type="EMBL" id="VFWZ01000002">
    <property type="protein sequence ID" value="TPN88014.1"/>
    <property type="molecule type" value="Genomic_DNA"/>
</dbReference>
<dbReference type="Proteomes" id="UP000315540">
    <property type="component" value="Unassembled WGS sequence"/>
</dbReference>
<feature type="transmembrane region" description="Helical" evidence="6">
    <location>
        <begin position="395"/>
        <end position="419"/>
    </location>
</feature>
<dbReference type="Pfam" id="PF12704">
    <property type="entry name" value="MacB_PCD"/>
    <property type="match status" value="1"/>
</dbReference>
<evidence type="ECO:0000256" key="2">
    <source>
        <dbReference type="ARBA" id="ARBA00022475"/>
    </source>
</evidence>
<evidence type="ECO:0000259" key="7">
    <source>
        <dbReference type="Pfam" id="PF02687"/>
    </source>
</evidence>
<dbReference type="GO" id="GO:0022857">
    <property type="term" value="F:transmembrane transporter activity"/>
    <property type="evidence" value="ECO:0007669"/>
    <property type="project" value="TreeGrafter"/>
</dbReference>